<proteinExistence type="predicted"/>
<evidence type="ECO:0000313" key="8">
    <source>
        <dbReference type="Proteomes" id="UP000694890"/>
    </source>
</evidence>
<dbReference type="PANTHER" id="PTHR11860:SF87">
    <property type="entry name" value="CMRF35-LIKE MOLECULE 8"/>
    <property type="match status" value="1"/>
</dbReference>
<feature type="signal peptide" evidence="6">
    <location>
        <begin position="1"/>
        <end position="21"/>
    </location>
</feature>
<evidence type="ECO:0000259" key="7">
    <source>
        <dbReference type="SMART" id="SM00409"/>
    </source>
</evidence>
<evidence type="ECO:0000256" key="5">
    <source>
        <dbReference type="SAM" id="Phobius"/>
    </source>
</evidence>
<sequence length="276" mass="29966">MKILHLLIFCHVSVLCVTTSAVLEVSGHVGGVVSILCPVSQTKDNNSQHSNMYLCKGVCSRENILIQTENKRSAVTWQGRYNIEVNRGDGVFNVTIKKLKRSDEGRYCCGMEKPFNVLYQEVNLIVLDASTVSPGSPPSVTTLHTEGEALPQSSLQSSTDSSPAALTLPTTGRKNQRATVNLTDTTVVIIVSVSLALLVCALIPLVFYGHWRSNAEGQRRPEANKGEADYCEENADGASTQHTVRLQSLEPDPESSTQDASQYAAVYQALDPKALD</sequence>
<name>A0AAJ7PPT3_LATCA</name>
<keyword evidence="5" id="KW-1133">Transmembrane helix</keyword>
<organism evidence="8 9">
    <name type="scientific">Lates calcarifer</name>
    <name type="common">Barramundi</name>
    <name type="synonym">Holocentrus calcarifer</name>
    <dbReference type="NCBI Taxonomy" id="8187"/>
    <lineage>
        <taxon>Eukaryota</taxon>
        <taxon>Metazoa</taxon>
        <taxon>Chordata</taxon>
        <taxon>Craniata</taxon>
        <taxon>Vertebrata</taxon>
        <taxon>Euteleostomi</taxon>
        <taxon>Actinopterygii</taxon>
        <taxon>Neopterygii</taxon>
        <taxon>Teleostei</taxon>
        <taxon>Neoteleostei</taxon>
        <taxon>Acanthomorphata</taxon>
        <taxon>Carangaria</taxon>
        <taxon>Carangaria incertae sedis</taxon>
        <taxon>Centropomidae</taxon>
        <taxon>Lates</taxon>
    </lineage>
</organism>
<dbReference type="InterPro" id="IPR013106">
    <property type="entry name" value="Ig_V-set"/>
</dbReference>
<feature type="region of interest" description="Disordered" evidence="4">
    <location>
        <begin position="149"/>
        <end position="174"/>
    </location>
</feature>
<accession>A0AAJ7PPT3</accession>
<protein>
    <submittedName>
        <fullName evidence="9">Uncharacterized protein LOC108885470 isoform X1</fullName>
    </submittedName>
</protein>
<feature type="domain" description="Immunoglobulin" evidence="7">
    <location>
        <begin position="22"/>
        <end position="127"/>
    </location>
</feature>
<dbReference type="Proteomes" id="UP000694890">
    <property type="component" value="Linkage group LG5"/>
</dbReference>
<dbReference type="InterPro" id="IPR013783">
    <property type="entry name" value="Ig-like_fold"/>
</dbReference>
<keyword evidence="6" id="KW-0732">Signal</keyword>
<dbReference type="GO" id="GO:0005886">
    <property type="term" value="C:plasma membrane"/>
    <property type="evidence" value="ECO:0007669"/>
    <property type="project" value="TreeGrafter"/>
</dbReference>
<keyword evidence="3 5" id="KW-0472">Membrane</keyword>
<feature type="region of interest" description="Disordered" evidence="4">
    <location>
        <begin position="234"/>
        <end position="261"/>
    </location>
</feature>
<dbReference type="KEGG" id="lcf:108885470"/>
<dbReference type="GO" id="GO:0004888">
    <property type="term" value="F:transmembrane signaling receptor activity"/>
    <property type="evidence" value="ECO:0007669"/>
    <property type="project" value="TreeGrafter"/>
</dbReference>
<dbReference type="GeneID" id="108885470"/>
<dbReference type="SMART" id="SM00409">
    <property type="entry name" value="IG"/>
    <property type="match status" value="1"/>
</dbReference>
<dbReference type="Pfam" id="PF07686">
    <property type="entry name" value="V-set"/>
    <property type="match status" value="1"/>
</dbReference>
<dbReference type="InterPro" id="IPR003599">
    <property type="entry name" value="Ig_sub"/>
</dbReference>
<dbReference type="PANTHER" id="PTHR11860">
    <property type="entry name" value="POLYMERIC-IMMUNOGLOBULIN RECEPTOR"/>
    <property type="match status" value="1"/>
</dbReference>
<dbReference type="RefSeq" id="XP_018535350.1">
    <property type="nucleotide sequence ID" value="XM_018679834.2"/>
</dbReference>
<feature type="chain" id="PRO_5042613406" evidence="6">
    <location>
        <begin position="22"/>
        <end position="276"/>
    </location>
</feature>
<evidence type="ECO:0000256" key="4">
    <source>
        <dbReference type="SAM" id="MobiDB-lite"/>
    </source>
</evidence>
<comment type="subcellular location">
    <subcellularLocation>
        <location evidence="1">Membrane</location>
    </subcellularLocation>
</comment>
<evidence type="ECO:0000313" key="9">
    <source>
        <dbReference type="RefSeq" id="XP_018535350.1"/>
    </source>
</evidence>
<gene>
    <name evidence="9" type="primary">LOC108885470</name>
</gene>
<evidence type="ECO:0000256" key="3">
    <source>
        <dbReference type="ARBA" id="ARBA00023136"/>
    </source>
</evidence>
<dbReference type="Gene3D" id="2.60.40.10">
    <property type="entry name" value="Immunoglobulins"/>
    <property type="match status" value="1"/>
</dbReference>
<evidence type="ECO:0000256" key="6">
    <source>
        <dbReference type="SAM" id="SignalP"/>
    </source>
</evidence>
<keyword evidence="2 5" id="KW-0812">Transmembrane</keyword>
<reference evidence="9" key="1">
    <citation type="submission" date="2025-08" db="UniProtKB">
        <authorList>
            <consortium name="RefSeq"/>
        </authorList>
    </citation>
    <scope>IDENTIFICATION</scope>
    <source>
        <tissue evidence="9">Brain</tissue>
    </source>
</reference>
<dbReference type="InterPro" id="IPR050671">
    <property type="entry name" value="CD300_family_receptors"/>
</dbReference>
<feature type="compositionally biased region" description="Polar residues" evidence="4">
    <location>
        <begin position="237"/>
        <end position="246"/>
    </location>
</feature>
<evidence type="ECO:0000256" key="1">
    <source>
        <dbReference type="ARBA" id="ARBA00004370"/>
    </source>
</evidence>
<feature type="transmembrane region" description="Helical" evidence="5">
    <location>
        <begin position="187"/>
        <end position="211"/>
    </location>
</feature>
<dbReference type="InterPro" id="IPR036179">
    <property type="entry name" value="Ig-like_dom_sf"/>
</dbReference>
<dbReference type="AlphaFoldDB" id="A0AAJ7PPT3"/>
<dbReference type="SUPFAM" id="SSF48726">
    <property type="entry name" value="Immunoglobulin"/>
    <property type="match status" value="1"/>
</dbReference>
<evidence type="ECO:0000256" key="2">
    <source>
        <dbReference type="ARBA" id="ARBA00022692"/>
    </source>
</evidence>
<feature type="compositionally biased region" description="Low complexity" evidence="4">
    <location>
        <begin position="150"/>
        <end position="163"/>
    </location>
</feature>